<reference evidence="3" key="2">
    <citation type="journal article" date="2016" name="Sci. Rep.">
        <title>Dictyocaulus viviparus genome, variome and transcriptome elucidate lungworm biology and support future intervention.</title>
        <authorList>
            <person name="McNulty S.N."/>
            <person name="Strube C."/>
            <person name="Rosa B.A."/>
            <person name="Martin J.C."/>
            <person name="Tyagi R."/>
            <person name="Choi Y.J."/>
            <person name="Wang Q."/>
            <person name="Hallsworth Pepin K."/>
            <person name="Zhang X."/>
            <person name="Ozersky P."/>
            <person name="Wilson R.K."/>
            <person name="Sternberg P.W."/>
            <person name="Gasser R.B."/>
            <person name="Mitreva M."/>
        </authorList>
    </citation>
    <scope>NUCLEOTIDE SEQUENCE [LARGE SCALE GENOMIC DNA]</scope>
    <source>
        <strain evidence="3">HannoverDv2000</strain>
    </source>
</reference>
<name>A0A0D8Y0F2_DICVI</name>
<dbReference type="AlphaFoldDB" id="A0A0D8Y0F2"/>
<evidence type="ECO:0000256" key="1">
    <source>
        <dbReference type="SAM" id="MobiDB-lite"/>
    </source>
</evidence>
<dbReference type="Proteomes" id="UP000053766">
    <property type="component" value="Unassembled WGS sequence"/>
</dbReference>
<feature type="compositionally biased region" description="Acidic residues" evidence="1">
    <location>
        <begin position="26"/>
        <end position="35"/>
    </location>
</feature>
<dbReference type="OrthoDB" id="5831108at2759"/>
<reference evidence="2 3" key="1">
    <citation type="submission" date="2013-11" db="EMBL/GenBank/DDBJ databases">
        <title>Draft genome of the bovine lungworm Dictyocaulus viviparus.</title>
        <authorList>
            <person name="Mitreva M."/>
        </authorList>
    </citation>
    <scope>NUCLEOTIDE SEQUENCE [LARGE SCALE GENOMIC DNA]</scope>
    <source>
        <strain evidence="2 3">HannoverDv2000</strain>
    </source>
</reference>
<feature type="compositionally biased region" description="Basic and acidic residues" evidence="1">
    <location>
        <begin position="16"/>
        <end position="25"/>
    </location>
</feature>
<sequence>MSSAKKRCRIDSDDEVPCRSDRGINGEDEPDEYDDGDELCHGKDDIIEPHIMLEYVKDFRQFVTEKGKLYITVSRMKGLFGEWLAYRQKDSPTHDLETILKSFKRYVTASVKPVYLSMDCCFRSVSEYLSRPESVLMYPDFPEVIHKMQEDNEGRQECERELCELEKAFLKKMEDFLVNNHEVMLPNQTKYVQHRIHLTRKKLFPSERSIKARQATAMNGSEPKQEKTAFDLFCSTKMDKYVELPAEVRLRKLRKKFEKLSEDKREIFEKLALLK</sequence>
<keyword evidence="3" id="KW-1185">Reference proteome</keyword>
<organism evidence="2 3">
    <name type="scientific">Dictyocaulus viviparus</name>
    <name type="common">Bovine lungworm</name>
    <dbReference type="NCBI Taxonomy" id="29172"/>
    <lineage>
        <taxon>Eukaryota</taxon>
        <taxon>Metazoa</taxon>
        <taxon>Ecdysozoa</taxon>
        <taxon>Nematoda</taxon>
        <taxon>Chromadorea</taxon>
        <taxon>Rhabditida</taxon>
        <taxon>Rhabditina</taxon>
        <taxon>Rhabditomorpha</taxon>
        <taxon>Strongyloidea</taxon>
        <taxon>Metastrongylidae</taxon>
        <taxon>Dictyocaulus</taxon>
    </lineage>
</organism>
<proteinExistence type="predicted"/>
<dbReference type="STRING" id="29172.A0A0D8Y0F2"/>
<feature type="region of interest" description="Disordered" evidence="1">
    <location>
        <begin position="1"/>
        <end position="35"/>
    </location>
</feature>
<gene>
    <name evidence="2" type="ORF">DICVIV_05792</name>
</gene>
<dbReference type="EMBL" id="KN716280">
    <property type="protein sequence ID" value="KJH48086.1"/>
    <property type="molecule type" value="Genomic_DNA"/>
</dbReference>
<evidence type="ECO:0000313" key="2">
    <source>
        <dbReference type="EMBL" id="KJH48086.1"/>
    </source>
</evidence>
<accession>A0A0D8Y0F2</accession>
<dbReference type="InterPro" id="IPR036910">
    <property type="entry name" value="HMG_box_dom_sf"/>
</dbReference>
<dbReference type="SUPFAM" id="SSF47095">
    <property type="entry name" value="HMG-box"/>
    <property type="match status" value="1"/>
</dbReference>
<evidence type="ECO:0000313" key="3">
    <source>
        <dbReference type="Proteomes" id="UP000053766"/>
    </source>
</evidence>
<protein>
    <submittedName>
        <fullName evidence="2">Uncharacterized protein</fullName>
    </submittedName>
</protein>